<gene>
    <name evidence="2" type="ORF">FWILDA_LOCUS5095</name>
</gene>
<dbReference type="EMBL" id="CAMKVN010000823">
    <property type="protein sequence ID" value="CAI2171467.1"/>
    <property type="molecule type" value="Genomic_DNA"/>
</dbReference>
<proteinExistence type="predicted"/>
<reference evidence="2" key="1">
    <citation type="submission" date="2022-08" db="EMBL/GenBank/DDBJ databases">
        <authorList>
            <person name="Kallberg Y."/>
            <person name="Tangrot J."/>
            <person name="Rosling A."/>
        </authorList>
    </citation>
    <scope>NUCLEOTIDE SEQUENCE</scope>
    <source>
        <strain evidence="2">Wild A</strain>
    </source>
</reference>
<feature type="transmembrane region" description="Helical" evidence="1">
    <location>
        <begin position="33"/>
        <end position="53"/>
    </location>
</feature>
<sequence length="406" mass="46720">MYMHNCTQNFTNLKIDKTKIFTVQLKNEPKSLIIIRTITAILLFSLLIFYATIQVNNVKSDNPVYASTPAHNEEKSIPMPILHFTFGYRFTLTCQIIGSVTKFSTEQCATYLQQPELKLNSNGVYEALFKANGLNFTKRDIEKFEVAIIMDHPEEIPATSLGVEVRAFDSQVQDPLLIEDYKETNIHVIEQLLSLIDVNLYFLAFNQFYDLELSRIRRNVIEKKWWNILGIPSRYVDETYLNSVLESRPYSPFDVSSGPSYAKLVVFMRTWRVPLEQEQNERTLFDTFGQLAGIAGTLSLVYVFLFGVGPSAIHSWGVIQRMKCFGIRKGVKKHMNRRYPRLPFIISETDKSKTIDIGDDGIGVANSPTNHDEVQIEILERIDSIERFLREFVVDADFIKTLDPEK</sequence>
<protein>
    <submittedName>
        <fullName evidence="2">14872_t:CDS:1</fullName>
    </submittedName>
</protein>
<organism evidence="2 3">
    <name type="scientific">Funneliformis geosporum</name>
    <dbReference type="NCBI Taxonomy" id="1117311"/>
    <lineage>
        <taxon>Eukaryota</taxon>
        <taxon>Fungi</taxon>
        <taxon>Fungi incertae sedis</taxon>
        <taxon>Mucoromycota</taxon>
        <taxon>Glomeromycotina</taxon>
        <taxon>Glomeromycetes</taxon>
        <taxon>Glomerales</taxon>
        <taxon>Glomeraceae</taxon>
        <taxon>Funneliformis</taxon>
    </lineage>
</organism>
<dbReference type="AlphaFoldDB" id="A0A9W4SIW0"/>
<dbReference type="Proteomes" id="UP001153678">
    <property type="component" value="Unassembled WGS sequence"/>
</dbReference>
<accession>A0A9W4SIW0</accession>
<dbReference type="OrthoDB" id="2324048at2759"/>
<name>A0A9W4SIW0_9GLOM</name>
<keyword evidence="3" id="KW-1185">Reference proteome</keyword>
<comment type="caution">
    <text evidence="2">The sequence shown here is derived from an EMBL/GenBank/DDBJ whole genome shotgun (WGS) entry which is preliminary data.</text>
</comment>
<evidence type="ECO:0000313" key="3">
    <source>
        <dbReference type="Proteomes" id="UP001153678"/>
    </source>
</evidence>
<evidence type="ECO:0000313" key="2">
    <source>
        <dbReference type="EMBL" id="CAI2171467.1"/>
    </source>
</evidence>
<evidence type="ECO:0000256" key="1">
    <source>
        <dbReference type="SAM" id="Phobius"/>
    </source>
</evidence>
<keyword evidence="1" id="KW-0472">Membrane</keyword>
<keyword evidence="1" id="KW-0812">Transmembrane</keyword>
<feature type="transmembrane region" description="Helical" evidence="1">
    <location>
        <begin position="291"/>
        <end position="313"/>
    </location>
</feature>
<keyword evidence="1" id="KW-1133">Transmembrane helix</keyword>